<gene>
    <name evidence="10" type="ORF">DSPE1174_LOCUS33739</name>
</gene>
<comment type="similarity">
    <text evidence="2">Belongs to the MICOS complex subunit Mic60 family.</text>
</comment>
<evidence type="ECO:0000256" key="7">
    <source>
        <dbReference type="ARBA" id="ARBA00023136"/>
    </source>
</evidence>
<dbReference type="PANTHER" id="PTHR15415:SF7">
    <property type="entry name" value="MICOS COMPLEX SUBUNIT MIC60"/>
    <property type="match status" value="1"/>
</dbReference>
<sequence>MEEDKSFLESKEDNADETSPRIASQTEVDAAFAKDGSPETTEMSSTESSVHENEKTTTPAATQTAQDTAESAPPSPPGPAEVLHSEFVKLDSQVKNIRTDTVRHNLGALDDFEKRMKKVSKAQAAALKKMKDPEDLRQHLRRLVAQATWRSQWEVRRSHELLGLVEKELSEKHLSLIEEQRMRYADAEAQQKEIKAVDAAHKQQLDLKSLEFRALQERAAVLKARVEVVEAEARKQIQESQQALELKYGNELTEAVAIEKADYVKQSSQEAAKLATMSDELKALQVGYEKIAVREQTAAEIEQLTAAIILLQDSLSGVAPVQQQVSKLAGLAGADGLVQSVTSSFRAVKAQEGFPTLPELRESFKEVRETARSEFYVPDSFNGAGGRLLGATLAAIAISPRHSPATGGSGEDVLARMSSHLDKGDLLAAVEEGNNVTGRTAAPLRDWLQEAQDRLAADQAMRLLHIHGSVLNMRMVK</sequence>
<dbReference type="GO" id="GO:0042407">
    <property type="term" value="P:cristae formation"/>
    <property type="evidence" value="ECO:0007669"/>
    <property type="project" value="TreeGrafter"/>
</dbReference>
<comment type="subcellular location">
    <subcellularLocation>
        <location evidence="1">Mitochondrion inner membrane</location>
    </subcellularLocation>
</comment>
<keyword evidence="5" id="KW-1133">Transmembrane helix</keyword>
<evidence type="ECO:0000256" key="3">
    <source>
        <dbReference type="ARBA" id="ARBA00022692"/>
    </source>
</evidence>
<feature type="region of interest" description="Disordered" evidence="9">
    <location>
        <begin position="1"/>
        <end position="82"/>
    </location>
</feature>
<dbReference type="GO" id="GO:0061617">
    <property type="term" value="C:MICOS complex"/>
    <property type="evidence" value="ECO:0007669"/>
    <property type="project" value="TreeGrafter"/>
</dbReference>
<name>A0A7S2HU25_9STRA</name>
<feature type="coiled-coil region" evidence="8">
    <location>
        <begin position="177"/>
        <end position="239"/>
    </location>
</feature>
<organism evidence="10">
    <name type="scientific">Octactis speculum</name>
    <dbReference type="NCBI Taxonomy" id="3111310"/>
    <lineage>
        <taxon>Eukaryota</taxon>
        <taxon>Sar</taxon>
        <taxon>Stramenopiles</taxon>
        <taxon>Ochrophyta</taxon>
        <taxon>Dictyochophyceae</taxon>
        <taxon>Dictyochales</taxon>
        <taxon>Dictyochaceae</taxon>
        <taxon>Octactis</taxon>
    </lineage>
</organism>
<evidence type="ECO:0000256" key="2">
    <source>
        <dbReference type="ARBA" id="ARBA00010877"/>
    </source>
</evidence>
<protein>
    <recommendedName>
        <fullName evidence="11">MICOS complex subunit MIC60</fullName>
    </recommendedName>
</protein>
<dbReference type="EMBL" id="HBGS01064602">
    <property type="protein sequence ID" value="CAD9500337.1"/>
    <property type="molecule type" value="Transcribed_RNA"/>
</dbReference>
<proteinExistence type="inferred from homology"/>
<dbReference type="AlphaFoldDB" id="A0A7S2HU25"/>
<evidence type="ECO:0000256" key="6">
    <source>
        <dbReference type="ARBA" id="ARBA00023128"/>
    </source>
</evidence>
<accession>A0A7S2HU25</accession>
<dbReference type="Pfam" id="PF09731">
    <property type="entry name" value="Mitofilin"/>
    <property type="match status" value="1"/>
</dbReference>
<evidence type="ECO:0000313" key="10">
    <source>
        <dbReference type="EMBL" id="CAD9500337.1"/>
    </source>
</evidence>
<dbReference type="InterPro" id="IPR019133">
    <property type="entry name" value="MIC60"/>
</dbReference>
<evidence type="ECO:0000256" key="4">
    <source>
        <dbReference type="ARBA" id="ARBA00022792"/>
    </source>
</evidence>
<keyword evidence="6" id="KW-0496">Mitochondrion</keyword>
<evidence type="ECO:0000256" key="8">
    <source>
        <dbReference type="SAM" id="Coils"/>
    </source>
</evidence>
<feature type="compositionally biased region" description="Low complexity" evidence="9">
    <location>
        <begin position="56"/>
        <end position="72"/>
    </location>
</feature>
<evidence type="ECO:0008006" key="11">
    <source>
        <dbReference type="Google" id="ProtNLM"/>
    </source>
</evidence>
<evidence type="ECO:0000256" key="9">
    <source>
        <dbReference type="SAM" id="MobiDB-lite"/>
    </source>
</evidence>
<keyword evidence="4" id="KW-0999">Mitochondrion inner membrane</keyword>
<dbReference type="PANTHER" id="PTHR15415">
    <property type="entry name" value="MITOFILIN"/>
    <property type="match status" value="1"/>
</dbReference>
<feature type="compositionally biased region" description="Basic and acidic residues" evidence="9">
    <location>
        <begin position="1"/>
        <end position="13"/>
    </location>
</feature>
<evidence type="ECO:0000256" key="5">
    <source>
        <dbReference type="ARBA" id="ARBA00022989"/>
    </source>
</evidence>
<feature type="compositionally biased region" description="Low complexity" evidence="9">
    <location>
        <begin position="38"/>
        <end position="48"/>
    </location>
</feature>
<keyword evidence="3" id="KW-0812">Transmembrane</keyword>
<reference evidence="10" key="1">
    <citation type="submission" date="2021-01" db="EMBL/GenBank/DDBJ databases">
        <authorList>
            <person name="Corre E."/>
            <person name="Pelletier E."/>
            <person name="Niang G."/>
            <person name="Scheremetjew M."/>
            <person name="Finn R."/>
            <person name="Kale V."/>
            <person name="Holt S."/>
            <person name="Cochrane G."/>
            <person name="Meng A."/>
            <person name="Brown T."/>
            <person name="Cohen L."/>
        </authorList>
    </citation>
    <scope>NUCLEOTIDE SEQUENCE</scope>
    <source>
        <strain evidence="10">CCMP1381</strain>
    </source>
</reference>
<keyword evidence="7" id="KW-0472">Membrane</keyword>
<evidence type="ECO:0000256" key="1">
    <source>
        <dbReference type="ARBA" id="ARBA00004273"/>
    </source>
</evidence>
<keyword evidence="8" id="KW-0175">Coiled coil</keyword>